<feature type="transmembrane region" description="Helical" evidence="7">
    <location>
        <begin position="269"/>
        <end position="288"/>
    </location>
</feature>
<evidence type="ECO:0000256" key="6">
    <source>
        <dbReference type="ARBA" id="ARBA00023136"/>
    </source>
</evidence>
<gene>
    <name evidence="8" type="ORF">CHLNCDRAFT_142286</name>
</gene>
<dbReference type="eggNOG" id="ENOG502QQ5E">
    <property type="taxonomic scope" value="Eukaryota"/>
</dbReference>
<dbReference type="PANTHER" id="PTHR43337:SF1">
    <property type="entry name" value="XANTHINE_URACIL PERMEASE C887.17-RELATED"/>
    <property type="match status" value="1"/>
</dbReference>
<comment type="subcellular location">
    <subcellularLocation>
        <location evidence="1">Endomembrane system</location>
        <topology evidence="1">Multi-pass membrane protein</topology>
    </subcellularLocation>
</comment>
<dbReference type="GO" id="GO:0015853">
    <property type="term" value="P:adenine transport"/>
    <property type="evidence" value="ECO:0007669"/>
    <property type="project" value="TreeGrafter"/>
</dbReference>
<feature type="transmembrane region" description="Helical" evidence="7">
    <location>
        <begin position="377"/>
        <end position="397"/>
    </location>
</feature>
<dbReference type="InterPro" id="IPR045018">
    <property type="entry name" value="Azg-like"/>
</dbReference>
<dbReference type="GO" id="GO:0012505">
    <property type="term" value="C:endomembrane system"/>
    <property type="evidence" value="ECO:0007669"/>
    <property type="project" value="UniProtKB-SubCell"/>
</dbReference>
<keyword evidence="6 7" id="KW-0472">Membrane</keyword>
<dbReference type="AlphaFoldDB" id="E1Z878"/>
<dbReference type="GO" id="GO:0005886">
    <property type="term" value="C:plasma membrane"/>
    <property type="evidence" value="ECO:0007669"/>
    <property type="project" value="TreeGrafter"/>
</dbReference>
<evidence type="ECO:0000256" key="2">
    <source>
        <dbReference type="ARBA" id="ARBA00005697"/>
    </source>
</evidence>
<dbReference type="PANTHER" id="PTHR43337">
    <property type="entry name" value="XANTHINE/URACIL PERMEASE C887.17-RELATED"/>
    <property type="match status" value="1"/>
</dbReference>
<feature type="transmembrane region" description="Helical" evidence="7">
    <location>
        <begin position="461"/>
        <end position="480"/>
    </location>
</feature>
<reference evidence="8 9" key="1">
    <citation type="journal article" date="2010" name="Plant Cell">
        <title>The Chlorella variabilis NC64A genome reveals adaptation to photosymbiosis, coevolution with viruses, and cryptic sex.</title>
        <authorList>
            <person name="Blanc G."/>
            <person name="Duncan G."/>
            <person name="Agarkova I."/>
            <person name="Borodovsky M."/>
            <person name="Gurnon J."/>
            <person name="Kuo A."/>
            <person name="Lindquist E."/>
            <person name="Lucas S."/>
            <person name="Pangilinan J."/>
            <person name="Polle J."/>
            <person name="Salamov A."/>
            <person name="Terry A."/>
            <person name="Yamada T."/>
            <person name="Dunigan D.D."/>
            <person name="Grigoriev I.V."/>
            <person name="Claverie J.M."/>
            <person name="Van Etten J.L."/>
        </authorList>
    </citation>
    <scope>NUCLEOTIDE SEQUENCE [LARGE SCALE GENOMIC DNA]</scope>
    <source>
        <strain evidence="8 9">NC64A</strain>
    </source>
</reference>
<proteinExistence type="inferred from homology"/>
<dbReference type="RefSeq" id="XP_005850398.1">
    <property type="nucleotide sequence ID" value="XM_005850336.1"/>
</dbReference>
<name>E1Z878_CHLVA</name>
<feature type="transmembrane region" description="Helical" evidence="7">
    <location>
        <begin position="143"/>
        <end position="163"/>
    </location>
</feature>
<comment type="similarity">
    <text evidence="2">Belongs to the nucleobase:cation symporter-2 (NCS2) (TC 2.A.40) family. Azg-like subfamily.</text>
</comment>
<dbReference type="EMBL" id="GL433838">
    <property type="protein sequence ID" value="EFN58296.1"/>
    <property type="molecule type" value="Genomic_DNA"/>
</dbReference>
<keyword evidence="9" id="KW-1185">Reference proteome</keyword>
<dbReference type="Pfam" id="PF00860">
    <property type="entry name" value="Xan_ur_permease"/>
    <property type="match status" value="2"/>
</dbReference>
<dbReference type="Proteomes" id="UP000008141">
    <property type="component" value="Unassembled WGS sequence"/>
</dbReference>
<evidence type="ECO:0000256" key="7">
    <source>
        <dbReference type="SAM" id="Phobius"/>
    </source>
</evidence>
<feature type="transmembrane region" description="Helical" evidence="7">
    <location>
        <begin position="486"/>
        <end position="504"/>
    </location>
</feature>
<dbReference type="OrthoDB" id="431212at2759"/>
<evidence type="ECO:0000313" key="9">
    <source>
        <dbReference type="Proteomes" id="UP000008141"/>
    </source>
</evidence>
<evidence type="ECO:0000313" key="8">
    <source>
        <dbReference type="EMBL" id="EFN58296.1"/>
    </source>
</evidence>
<dbReference type="OMA" id="RKGSYFF"/>
<evidence type="ECO:0000256" key="5">
    <source>
        <dbReference type="ARBA" id="ARBA00022989"/>
    </source>
</evidence>
<keyword evidence="4 7" id="KW-0812">Transmembrane</keyword>
<feature type="transmembrane region" description="Helical" evidence="7">
    <location>
        <begin position="175"/>
        <end position="192"/>
    </location>
</feature>
<evidence type="ECO:0000256" key="1">
    <source>
        <dbReference type="ARBA" id="ARBA00004127"/>
    </source>
</evidence>
<dbReference type="FunCoup" id="E1Z878">
    <property type="interactions" value="62"/>
</dbReference>
<dbReference type="InParanoid" id="E1Z878"/>
<evidence type="ECO:0000256" key="4">
    <source>
        <dbReference type="ARBA" id="ARBA00022692"/>
    </source>
</evidence>
<dbReference type="InterPro" id="IPR006043">
    <property type="entry name" value="NCS2"/>
</dbReference>
<keyword evidence="5 7" id="KW-1133">Transmembrane helix</keyword>
<dbReference type="GeneID" id="17357442"/>
<feature type="transmembrane region" description="Helical" evidence="7">
    <location>
        <begin position="112"/>
        <end position="131"/>
    </location>
</feature>
<organism evidence="9">
    <name type="scientific">Chlorella variabilis</name>
    <name type="common">Green alga</name>
    <dbReference type="NCBI Taxonomy" id="554065"/>
    <lineage>
        <taxon>Eukaryota</taxon>
        <taxon>Viridiplantae</taxon>
        <taxon>Chlorophyta</taxon>
        <taxon>core chlorophytes</taxon>
        <taxon>Trebouxiophyceae</taxon>
        <taxon>Chlorellales</taxon>
        <taxon>Chlorellaceae</taxon>
        <taxon>Chlorella clade</taxon>
        <taxon>Chlorella</taxon>
    </lineage>
</organism>
<dbReference type="GO" id="GO:0005345">
    <property type="term" value="F:purine nucleobase transmembrane transporter activity"/>
    <property type="evidence" value="ECO:0007669"/>
    <property type="project" value="TreeGrafter"/>
</dbReference>
<accession>E1Z878</accession>
<protein>
    <submittedName>
        <fullName evidence="8">Uncharacterized protein</fullName>
    </submittedName>
</protein>
<sequence>MGVFDKLNDAVGESAIGRFFMLKERNTYFTQEIRGGSVTFLTVAYILAVNSAILTDTGGMCVVDGTCDIGAPPAFQSDACQSCITDLRSSLIAATAAACVCSHFLMGMLGNLPLAICPAMGLNAYFAYTVVGFMGTGRVTFNAALSAVFVEGFIFIIITLLGVRSKLVELIPRSVMLATSAGIGLFLAFIGMQSSKGIGVSTYNSATLVSLGGCDPANRVRQYTIPDSALEDPGSADSICVLDPATNSVSTNGGILVPSGTYACLSAGVMRSATMWLGIAGGMIMATLMAKNVKGAIIVGLLFVTFISWIPSDGNKARYIEKPNGCQPTGVNSNTGEPCVYTSEMRRWDYFKKVVSVPSTSQTAGKFDFSGFKDGDLWVALITFLYVDFLDATGTFYSMANFMSNFIPNFVDQKRKRFPRQTTAFLVDGASISIGACLGTSPLTAFIESASGIREGARTGIAALTISFYFLISLFFSPLLATVPPYATGPALILCGALMIINILKIRWENVQEAVPAFLTMITMPFTYSVAYGFIAGIFGWIIINGSVFIMNFIQAYFFPKSDDPTLKRSGTWKIARQMTFHLIDDEEEDSEGTPKEGFTAAAAADVVEEVEPAAAKV</sequence>
<evidence type="ECO:0000256" key="3">
    <source>
        <dbReference type="ARBA" id="ARBA00022448"/>
    </source>
</evidence>
<dbReference type="KEGG" id="cvr:CHLNCDRAFT_142286"/>
<dbReference type="STRING" id="554065.E1Z878"/>
<dbReference type="GO" id="GO:0015854">
    <property type="term" value="P:guanine transport"/>
    <property type="evidence" value="ECO:0007669"/>
    <property type="project" value="TreeGrafter"/>
</dbReference>
<keyword evidence="3" id="KW-0813">Transport</keyword>
<feature type="transmembrane region" description="Helical" evidence="7">
    <location>
        <begin position="295"/>
        <end position="312"/>
    </location>
</feature>